<proteinExistence type="predicted"/>
<dbReference type="EnsemblPlants" id="EMT33072">
    <property type="protein sequence ID" value="EMT33072"/>
    <property type="gene ID" value="F775_30886"/>
</dbReference>
<reference evidence="1" key="1">
    <citation type="submission" date="2015-06" db="UniProtKB">
        <authorList>
            <consortium name="EnsemblPlants"/>
        </authorList>
    </citation>
    <scope>IDENTIFICATION</scope>
</reference>
<sequence length="99" mass="10273">MASVNWSRAAAALLLVAALAAASAAVAVAACPETDPCVASIGGGNGDPLAIRFCCHTLTRWGQSCLCEVRAKFARRWRVNVFDTFCANNCASATTHQSG</sequence>
<dbReference type="AlphaFoldDB" id="M8CZA3"/>
<protein>
    <submittedName>
        <fullName evidence="1">Uncharacterized protein</fullName>
    </submittedName>
</protein>
<organism evidence="1">
    <name type="scientific">Aegilops tauschii</name>
    <name type="common">Tausch's goatgrass</name>
    <name type="synonym">Aegilops squarrosa</name>
    <dbReference type="NCBI Taxonomy" id="37682"/>
    <lineage>
        <taxon>Eukaryota</taxon>
        <taxon>Viridiplantae</taxon>
        <taxon>Streptophyta</taxon>
        <taxon>Embryophyta</taxon>
        <taxon>Tracheophyta</taxon>
        <taxon>Spermatophyta</taxon>
        <taxon>Magnoliopsida</taxon>
        <taxon>Liliopsida</taxon>
        <taxon>Poales</taxon>
        <taxon>Poaceae</taxon>
        <taxon>BOP clade</taxon>
        <taxon>Pooideae</taxon>
        <taxon>Triticodae</taxon>
        <taxon>Triticeae</taxon>
        <taxon>Triticinae</taxon>
        <taxon>Aegilops</taxon>
    </lineage>
</organism>
<accession>M8CZA3</accession>
<name>M8CZA3_AEGTA</name>
<evidence type="ECO:0000313" key="1">
    <source>
        <dbReference type="EnsemblPlants" id="EMT33072"/>
    </source>
</evidence>